<organism evidence="4 5">
    <name type="scientific">Ophiostoma piceae (strain UAMH 11346)</name>
    <name type="common">Sap stain fungus</name>
    <dbReference type="NCBI Taxonomy" id="1262450"/>
    <lineage>
        <taxon>Eukaryota</taxon>
        <taxon>Fungi</taxon>
        <taxon>Dikarya</taxon>
        <taxon>Ascomycota</taxon>
        <taxon>Pezizomycotina</taxon>
        <taxon>Sordariomycetes</taxon>
        <taxon>Sordariomycetidae</taxon>
        <taxon>Ophiostomatales</taxon>
        <taxon>Ophiostomataceae</taxon>
        <taxon>Ophiostoma</taxon>
    </lineage>
</organism>
<proteinExistence type="predicted"/>
<sequence length="408" mass="45543">MSNGGLLAGGETPEEGIGEPGDQGDGALRGNQAGHNIEEGRQYITTILEGPAYKEYGKRQYADLLGGPKMFRQSKYENEDDSPNAATTTSAAESGLSQWLAKVHRKGLIQFFGRKCPAEGHQYADHEANVGFVMSLAELQRMRMRKLQAHLIYDVTELRFHGEAPGWETHLDDYVKSLQDYEYMVKTQKDDDDPFLVTSERLLDRILLRKAMERFDASSIQKTPVPRPERTAPETRAVTPVTEGPGSENREAAPVIIEEETRVRGGRPLEREAAPVARGQARVLMPLQNSLAEIEVNVKRYLEKETKGREELPFYYKPDPICKPRDQLLEDFYTARVLFAVVGSLFLLAPMWIMVLHNTLWTGLATTTAFVSVFAFLAAWRLTTTNEVIGATAAYTAVLVVFVGVSTT</sequence>
<dbReference type="HOGENOM" id="CLU_674547_0_0_1"/>
<dbReference type="InterPro" id="IPR046529">
    <property type="entry name" value="DUF6594"/>
</dbReference>
<keyword evidence="2" id="KW-1133">Transmembrane helix</keyword>
<evidence type="ECO:0000256" key="2">
    <source>
        <dbReference type="SAM" id="Phobius"/>
    </source>
</evidence>
<dbReference type="eggNOG" id="ENOG502RJ3Q">
    <property type="taxonomic scope" value="Eukaryota"/>
</dbReference>
<reference evidence="4 5" key="1">
    <citation type="journal article" date="2013" name="BMC Genomics">
        <title>The genome and transcriptome of the pine saprophyte Ophiostoma piceae, and a comparison with the bark beetle-associated pine pathogen Grosmannia clavigera.</title>
        <authorList>
            <person name="Haridas S."/>
            <person name="Wang Y."/>
            <person name="Lim L."/>
            <person name="Massoumi Alamouti S."/>
            <person name="Jackman S."/>
            <person name="Docking R."/>
            <person name="Robertson G."/>
            <person name="Birol I."/>
            <person name="Bohlmann J."/>
            <person name="Breuil C."/>
        </authorList>
    </citation>
    <scope>NUCLEOTIDE SEQUENCE [LARGE SCALE GENOMIC DNA]</scope>
    <source>
        <strain evidence="4 5">UAMH 11346</strain>
    </source>
</reference>
<keyword evidence="2" id="KW-0812">Transmembrane</keyword>
<dbReference type="Pfam" id="PF20237">
    <property type="entry name" value="DUF6594"/>
    <property type="match status" value="1"/>
</dbReference>
<feature type="transmembrane region" description="Helical" evidence="2">
    <location>
        <begin position="360"/>
        <end position="382"/>
    </location>
</feature>
<feature type="domain" description="DUF6594" evidence="3">
    <location>
        <begin position="335"/>
        <end position="400"/>
    </location>
</feature>
<dbReference type="EMBL" id="KE148151">
    <property type="protein sequence ID" value="EPE07102.1"/>
    <property type="molecule type" value="Genomic_DNA"/>
</dbReference>
<name>S3C2V0_OPHP1</name>
<gene>
    <name evidence="4" type="ORF">F503_07753</name>
</gene>
<keyword evidence="5" id="KW-1185">Reference proteome</keyword>
<feature type="transmembrane region" description="Helical" evidence="2">
    <location>
        <begin position="333"/>
        <end position="353"/>
    </location>
</feature>
<evidence type="ECO:0000313" key="4">
    <source>
        <dbReference type="EMBL" id="EPE07102.1"/>
    </source>
</evidence>
<feature type="region of interest" description="Disordered" evidence="1">
    <location>
        <begin position="1"/>
        <end position="33"/>
    </location>
</feature>
<dbReference type="Proteomes" id="UP000016923">
    <property type="component" value="Unassembled WGS sequence"/>
</dbReference>
<dbReference type="VEuPathDB" id="FungiDB:F503_07753"/>
<accession>S3C2V0</accession>
<keyword evidence="2" id="KW-0472">Membrane</keyword>
<feature type="transmembrane region" description="Helical" evidence="2">
    <location>
        <begin position="388"/>
        <end position="405"/>
    </location>
</feature>
<evidence type="ECO:0000256" key="1">
    <source>
        <dbReference type="SAM" id="MobiDB-lite"/>
    </source>
</evidence>
<evidence type="ECO:0000313" key="5">
    <source>
        <dbReference type="Proteomes" id="UP000016923"/>
    </source>
</evidence>
<protein>
    <recommendedName>
        <fullName evidence="3">DUF6594 domain-containing protein</fullName>
    </recommendedName>
</protein>
<feature type="region of interest" description="Disordered" evidence="1">
    <location>
        <begin position="220"/>
        <end position="249"/>
    </location>
</feature>
<dbReference type="OrthoDB" id="3546297at2759"/>
<dbReference type="AlphaFoldDB" id="S3C2V0"/>
<evidence type="ECO:0000259" key="3">
    <source>
        <dbReference type="Pfam" id="PF20237"/>
    </source>
</evidence>